<sequence>MSFTEQVLMRASGAGAGVTRRLPRTSPRGCRRWFGRGFGPSVALFGVPEHERAVDPRSRPCCRCSTVPAARDRESVDVALDRAEMIMIVISPLLRGESLSARMTFVFGFHKATGVATGLTTITGLLNAVAAAVAGASRRP</sequence>
<keyword evidence="2" id="KW-1185">Reference proteome</keyword>
<dbReference type="AlphaFoldDB" id="A0A7Z0WIB7"/>
<dbReference type="EMBL" id="MSIF01000016">
    <property type="protein sequence ID" value="OLF07407.1"/>
    <property type="molecule type" value="Genomic_DNA"/>
</dbReference>
<proteinExistence type="predicted"/>
<comment type="caution">
    <text evidence="1">The sequence shown here is derived from an EMBL/GenBank/DDBJ whole genome shotgun (WGS) entry which is preliminary data.</text>
</comment>
<accession>A0A7Z0WIB7</accession>
<evidence type="ECO:0000313" key="2">
    <source>
        <dbReference type="Proteomes" id="UP000185696"/>
    </source>
</evidence>
<dbReference type="Proteomes" id="UP000185696">
    <property type="component" value="Unassembled WGS sequence"/>
</dbReference>
<organism evidence="1 2">
    <name type="scientific">Actinophytocola xinjiangensis</name>
    <dbReference type="NCBI Taxonomy" id="485602"/>
    <lineage>
        <taxon>Bacteria</taxon>
        <taxon>Bacillati</taxon>
        <taxon>Actinomycetota</taxon>
        <taxon>Actinomycetes</taxon>
        <taxon>Pseudonocardiales</taxon>
        <taxon>Pseudonocardiaceae</taxon>
    </lineage>
</organism>
<name>A0A7Z0WIB7_9PSEU</name>
<reference evidence="1 2" key="1">
    <citation type="submission" date="2016-12" db="EMBL/GenBank/DDBJ databases">
        <title>The draft genome sequence of Actinophytocola xinjiangensis.</title>
        <authorList>
            <person name="Wang W."/>
            <person name="Yuan L."/>
        </authorList>
    </citation>
    <scope>NUCLEOTIDE SEQUENCE [LARGE SCALE GENOMIC DNA]</scope>
    <source>
        <strain evidence="1 2">CGMCC 4.4663</strain>
    </source>
</reference>
<protein>
    <submittedName>
        <fullName evidence="1">Uncharacterized protein</fullName>
    </submittedName>
</protein>
<gene>
    <name evidence="1" type="ORF">BLA60_28010</name>
</gene>
<evidence type="ECO:0000313" key="1">
    <source>
        <dbReference type="EMBL" id="OLF07407.1"/>
    </source>
</evidence>